<dbReference type="AlphaFoldDB" id="A0AAD7DLN6"/>
<gene>
    <name evidence="2" type="ORF">B0H17DRAFT_462391</name>
</gene>
<dbReference type="EMBL" id="JARKIE010000041">
    <property type="protein sequence ID" value="KAJ7694665.1"/>
    <property type="molecule type" value="Genomic_DNA"/>
</dbReference>
<name>A0AAD7DLN6_MYCRO</name>
<feature type="region of interest" description="Disordered" evidence="1">
    <location>
        <begin position="124"/>
        <end position="161"/>
    </location>
</feature>
<dbReference type="Proteomes" id="UP001221757">
    <property type="component" value="Unassembled WGS sequence"/>
</dbReference>
<keyword evidence="3" id="KW-1185">Reference proteome</keyword>
<sequence>MSKAVFVNRQSVDAARKAIHHADRTRLRLVLLIRRVLRCAERSILGVRDGAVDERVRHGVPAPVRVRGRVRPQIAAQREVKVAPRAPAARPPIRRNAPAPAAADLPHDVRDRLLRALPLAAVARAGGGDRGGRPQRRRGAGGPPRRRRRAERGVRAGLGGGEGRTWAWRRRGWRGRRAGRWVGSWGGVGGRFSRTRHRLVA</sequence>
<evidence type="ECO:0000313" key="3">
    <source>
        <dbReference type="Proteomes" id="UP001221757"/>
    </source>
</evidence>
<organism evidence="2 3">
    <name type="scientific">Mycena rosella</name>
    <name type="common">Pink bonnet</name>
    <name type="synonym">Agaricus rosellus</name>
    <dbReference type="NCBI Taxonomy" id="1033263"/>
    <lineage>
        <taxon>Eukaryota</taxon>
        <taxon>Fungi</taxon>
        <taxon>Dikarya</taxon>
        <taxon>Basidiomycota</taxon>
        <taxon>Agaricomycotina</taxon>
        <taxon>Agaricomycetes</taxon>
        <taxon>Agaricomycetidae</taxon>
        <taxon>Agaricales</taxon>
        <taxon>Marasmiineae</taxon>
        <taxon>Mycenaceae</taxon>
        <taxon>Mycena</taxon>
    </lineage>
</organism>
<evidence type="ECO:0000313" key="2">
    <source>
        <dbReference type="EMBL" id="KAJ7694665.1"/>
    </source>
</evidence>
<feature type="compositionally biased region" description="Basic residues" evidence="1">
    <location>
        <begin position="133"/>
        <end position="150"/>
    </location>
</feature>
<proteinExistence type="predicted"/>
<reference evidence="2" key="1">
    <citation type="submission" date="2023-03" db="EMBL/GenBank/DDBJ databases">
        <title>Massive genome expansion in bonnet fungi (Mycena s.s.) driven by repeated elements and novel gene families across ecological guilds.</title>
        <authorList>
            <consortium name="Lawrence Berkeley National Laboratory"/>
            <person name="Harder C.B."/>
            <person name="Miyauchi S."/>
            <person name="Viragh M."/>
            <person name="Kuo A."/>
            <person name="Thoen E."/>
            <person name="Andreopoulos B."/>
            <person name="Lu D."/>
            <person name="Skrede I."/>
            <person name="Drula E."/>
            <person name="Henrissat B."/>
            <person name="Morin E."/>
            <person name="Kohler A."/>
            <person name="Barry K."/>
            <person name="LaButti K."/>
            <person name="Morin E."/>
            <person name="Salamov A."/>
            <person name="Lipzen A."/>
            <person name="Mereny Z."/>
            <person name="Hegedus B."/>
            <person name="Baldrian P."/>
            <person name="Stursova M."/>
            <person name="Weitz H."/>
            <person name="Taylor A."/>
            <person name="Grigoriev I.V."/>
            <person name="Nagy L.G."/>
            <person name="Martin F."/>
            <person name="Kauserud H."/>
        </authorList>
    </citation>
    <scope>NUCLEOTIDE SEQUENCE</scope>
    <source>
        <strain evidence="2">CBHHK067</strain>
    </source>
</reference>
<feature type="compositionally biased region" description="Low complexity" evidence="1">
    <location>
        <begin position="94"/>
        <end position="103"/>
    </location>
</feature>
<accession>A0AAD7DLN6</accession>
<evidence type="ECO:0000256" key="1">
    <source>
        <dbReference type="SAM" id="MobiDB-lite"/>
    </source>
</evidence>
<comment type="caution">
    <text evidence="2">The sequence shown here is derived from an EMBL/GenBank/DDBJ whole genome shotgun (WGS) entry which is preliminary data.</text>
</comment>
<feature type="region of interest" description="Disordered" evidence="1">
    <location>
        <begin position="80"/>
        <end position="104"/>
    </location>
</feature>
<protein>
    <submittedName>
        <fullName evidence="2">Uncharacterized protein</fullName>
    </submittedName>
</protein>